<comment type="caution">
    <text evidence="1">The sequence shown here is derived from an EMBL/GenBank/DDBJ whole genome shotgun (WGS) entry which is preliminary data.</text>
</comment>
<name>A0ACA9M461_9GLOM</name>
<accession>A0ACA9M461</accession>
<dbReference type="EMBL" id="CAJVPU010006409">
    <property type="protein sequence ID" value="CAG8560960.1"/>
    <property type="molecule type" value="Genomic_DNA"/>
</dbReference>
<organism evidence="1 2">
    <name type="scientific">Dentiscutata heterogama</name>
    <dbReference type="NCBI Taxonomy" id="1316150"/>
    <lineage>
        <taxon>Eukaryota</taxon>
        <taxon>Fungi</taxon>
        <taxon>Fungi incertae sedis</taxon>
        <taxon>Mucoromycota</taxon>
        <taxon>Glomeromycotina</taxon>
        <taxon>Glomeromycetes</taxon>
        <taxon>Diversisporales</taxon>
        <taxon>Gigasporaceae</taxon>
        <taxon>Dentiscutata</taxon>
    </lineage>
</organism>
<proteinExistence type="predicted"/>
<dbReference type="Proteomes" id="UP000789702">
    <property type="component" value="Unassembled WGS sequence"/>
</dbReference>
<feature type="non-terminal residue" evidence="1">
    <location>
        <position position="80"/>
    </location>
</feature>
<reference evidence="1" key="1">
    <citation type="submission" date="2021-06" db="EMBL/GenBank/DDBJ databases">
        <authorList>
            <person name="Kallberg Y."/>
            <person name="Tangrot J."/>
            <person name="Rosling A."/>
        </authorList>
    </citation>
    <scope>NUCLEOTIDE SEQUENCE</scope>
    <source>
        <strain evidence="1">IL203A</strain>
    </source>
</reference>
<gene>
    <name evidence="1" type="ORF">DHETER_LOCUS5643</name>
</gene>
<evidence type="ECO:0000313" key="2">
    <source>
        <dbReference type="Proteomes" id="UP000789702"/>
    </source>
</evidence>
<evidence type="ECO:0000313" key="1">
    <source>
        <dbReference type="EMBL" id="CAG8560960.1"/>
    </source>
</evidence>
<keyword evidence="2" id="KW-1185">Reference proteome</keyword>
<sequence length="80" mass="8932">MIDNSNARVVVEDKVNADDANIDETNVVVIEKVDDIDTDNKAGISKVSLDNLYLLAFTPCLSDGYLEHCKVLKFEEILEM</sequence>
<protein>
    <submittedName>
        <fullName evidence="1">10282_t:CDS:1</fullName>
    </submittedName>
</protein>